<sequence>MPFTTITTKLGSLLRDYVRAPVGLVAQALWRYLTEDA</sequence>
<evidence type="ECO:0000313" key="1">
    <source>
        <dbReference type="EMBL" id="CAJ0803345.1"/>
    </source>
</evidence>
<comment type="caution">
    <text evidence="1">The sequence shown here is derived from an EMBL/GenBank/DDBJ whole genome shotgun (WGS) entry which is preliminary data.</text>
</comment>
<keyword evidence="2" id="KW-1185">Reference proteome</keyword>
<gene>
    <name evidence="1" type="ORF">LMG18096_04267</name>
</gene>
<evidence type="ECO:0000313" key="2">
    <source>
        <dbReference type="Proteomes" id="UP001189663"/>
    </source>
</evidence>
<dbReference type="Proteomes" id="UP001189663">
    <property type="component" value="Unassembled WGS sequence"/>
</dbReference>
<reference evidence="1 2" key="1">
    <citation type="submission" date="2023-07" db="EMBL/GenBank/DDBJ databases">
        <authorList>
            <person name="Peeters C."/>
        </authorList>
    </citation>
    <scope>NUCLEOTIDE SEQUENCE [LARGE SCALE GENOMIC DNA]</scope>
    <source>
        <strain evidence="1 2">LMG 18096</strain>
    </source>
</reference>
<accession>A0ABC8QKK3</accession>
<dbReference type="EMBL" id="CATZAT010000013">
    <property type="protein sequence ID" value="CAJ0803345.1"/>
    <property type="molecule type" value="Genomic_DNA"/>
</dbReference>
<name>A0ABC8QKK3_9RALS</name>
<organism evidence="1 2">
    <name type="scientific">Ralstonia holmesii</name>
    <dbReference type="NCBI Taxonomy" id="3058602"/>
    <lineage>
        <taxon>Bacteria</taxon>
        <taxon>Pseudomonadati</taxon>
        <taxon>Pseudomonadota</taxon>
        <taxon>Betaproteobacteria</taxon>
        <taxon>Burkholderiales</taxon>
        <taxon>Burkholderiaceae</taxon>
        <taxon>Ralstonia</taxon>
    </lineage>
</organism>
<protein>
    <submittedName>
        <fullName evidence="1">Uncharacterized protein</fullName>
    </submittedName>
</protein>
<dbReference type="AlphaFoldDB" id="A0ABC8QKK3"/>
<proteinExistence type="predicted"/>